<dbReference type="CDD" id="cd07012">
    <property type="entry name" value="PBP2_Bug_TTT"/>
    <property type="match status" value="1"/>
</dbReference>
<dbReference type="Pfam" id="PF03401">
    <property type="entry name" value="TctC"/>
    <property type="match status" value="1"/>
</dbReference>
<dbReference type="InterPro" id="IPR005064">
    <property type="entry name" value="BUG"/>
</dbReference>
<organism evidence="3 4">
    <name type="scientific">Cupriavidus pauculus</name>
    <dbReference type="NCBI Taxonomy" id="82633"/>
    <lineage>
        <taxon>Bacteria</taxon>
        <taxon>Pseudomonadati</taxon>
        <taxon>Pseudomonadota</taxon>
        <taxon>Betaproteobacteria</taxon>
        <taxon>Burkholderiales</taxon>
        <taxon>Burkholderiaceae</taxon>
        <taxon>Cupriavidus</taxon>
    </lineage>
</organism>
<dbReference type="SUPFAM" id="SSF53850">
    <property type="entry name" value="Periplasmic binding protein-like II"/>
    <property type="match status" value="1"/>
</dbReference>
<comment type="similarity">
    <text evidence="1">Belongs to the UPF0065 (bug) family.</text>
</comment>
<feature type="signal peptide" evidence="2">
    <location>
        <begin position="1"/>
        <end position="21"/>
    </location>
</feature>
<sequence length="328" mass="33857">MKFGKGVLRLAFLFTAGVGLANSGAAAPAAYPSRPIQLIVGFAPGGAADTVARAVAEQMAKTLGQPVVIDNRSGASGNIATQTALAAPADGYSVIFAAIHLATNPSMIGVPYNPRTDIAMVGQMTSVPVLMLAAASSPYKTAADVVAASRRTDGGLRVGSGGIGTSSHLALELFKRAEHVQALHVPYRGGTPALQGLMSGEVDVMFDLGSGTLKSYIDAGKVRPLAVMQAEPVASIAAPTASTAGLPKETYIRSWQGLAVKAGTPPQVIARLHDALNQALQQPAVRARVQALGMEVKPSAAPADFQKLYVDELDRWSALIKSANIKPQ</sequence>
<gene>
    <name evidence="3" type="ORF">CYJ10_21770</name>
</gene>
<comment type="caution">
    <text evidence="3">The sequence shown here is derived from an EMBL/GenBank/DDBJ whole genome shotgun (WGS) entry which is preliminary data.</text>
</comment>
<name>A0A2N5C8H4_9BURK</name>
<evidence type="ECO:0000256" key="2">
    <source>
        <dbReference type="SAM" id="SignalP"/>
    </source>
</evidence>
<feature type="chain" id="PRO_5014769073" evidence="2">
    <location>
        <begin position="22"/>
        <end position="328"/>
    </location>
</feature>
<dbReference type="OrthoDB" id="8805934at2"/>
<reference evidence="3 4" key="1">
    <citation type="submission" date="2017-12" db="EMBL/GenBank/DDBJ databases">
        <title>Genome sequence of the active heterotrophic nitrifier-denitrifier, Cupriavidus pauculus UM1.</title>
        <authorList>
            <person name="Putonti C."/>
            <person name="Castignetti D."/>
        </authorList>
    </citation>
    <scope>NUCLEOTIDE SEQUENCE [LARGE SCALE GENOMIC DNA]</scope>
    <source>
        <strain evidence="3 4">UM1</strain>
    </source>
</reference>
<dbReference type="Gene3D" id="3.40.190.10">
    <property type="entry name" value="Periplasmic binding protein-like II"/>
    <property type="match status" value="1"/>
</dbReference>
<keyword evidence="2" id="KW-0732">Signal</keyword>
<dbReference type="EMBL" id="PJRP01000011">
    <property type="protein sequence ID" value="PLP98514.1"/>
    <property type="molecule type" value="Genomic_DNA"/>
</dbReference>
<evidence type="ECO:0000256" key="1">
    <source>
        <dbReference type="ARBA" id="ARBA00006987"/>
    </source>
</evidence>
<accession>A0A2N5C8H4</accession>
<proteinExistence type="inferred from homology"/>
<dbReference type="PIRSF" id="PIRSF017082">
    <property type="entry name" value="YflP"/>
    <property type="match status" value="1"/>
</dbReference>
<protein>
    <submittedName>
        <fullName evidence="3">LacI family transcriptional regulator</fullName>
    </submittedName>
</protein>
<dbReference type="InterPro" id="IPR042100">
    <property type="entry name" value="Bug_dom1"/>
</dbReference>
<dbReference type="AlphaFoldDB" id="A0A2N5C8H4"/>
<dbReference type="Gene3D" id="3.40.190.150">
    <property type="entry name" value="Bordetella uptake gene, domain 1"/>
    <property type="match status" value="1"/>
</dbReference>
<dbReference type="PANTHER" id="PTHR42928">
    <property type="entry name" value="TRICARBOXYLATE-BINDING PROTEIN"/>
    <property type="match status" value="1"/>
</dbReference>
<dbReference type="RefSeq" id="WP_101683529.1">
    <property type="nucleotide sequence ID" value="NZ_PJRP01000011.1"/>
</dbReference>
<dbReference type="PANTHER" id="PTHR42928:SF5">
    <property type="entry name" value="BLR1237 PROTEIN"/>
    <property type="match status" value="1"/>
</dbReference>
<evidence type="ECO:0000313" key="3">
    <source>
        <dbReference type="EMBL" id="PLP98514.1"/>
    </source>
</evidence>
<evidence type="ECO:0000313" key="4">
    <source>
        <dbReference type="Proteomes" id="UP000234341"/>
    </source>
</evidence>
<dbReference type="Proteomes" id="UP000234341">
    <property type="component" value="Unassembled WGS sequence"/>
</dbReference>